<keyword evidence="2" id="KW-1185">Reference proteome</keyword>
<name>A0ACC0QNN0_9HYPO</name>
<reference evidence="1" key="1">
    <citation type="submission" date="2022-06" db="EMBL/GenBank/DDBJ databases">
        <title>Fusarium solani species complex genomes reveal bases of compartmentalisation and animal pathogenesis.</title>
        <authorList>
            <person name="Tsai I.J."/>
        </authorList>
    </citation>
    <scope>NUCLEOTIDE SEQUENCE</scope>
    <source>
        <strain evidence="1">Fu6.1</strain>
    </source>
</reference>
<dbReference type="EMBL" id="CM046510">
    <property type="protein sequence ID" value="KAI8660156.1"/>
    <property type="molecule type" value="Genomic_DNA"/>
</dbReference>
<evidence type="ECO:0000313" key="1">
    <source>
        <dbReference type="EMBL" id="KAI8660156.1"/>
    </source>
</evidence>
<sequence>MGDLLKNNFSRPRNPKERLILKIHARDLDPPAHAGTETSGQRRPMGRFGTVVIFFAAVCEHEDLLKKPGGRSEIYVLPPSYPKLNERTLDWDSVTISSKSEAGLAQVKSWFDSCANGHTKCGNFSRLVAQKGELPSRFLDVSGGTIKLECRPSVLKCVRYTTLSHSWGKDPSLCPQLKQALLESFKTRIPETGLPAKYLDAIRITRYLGFRYIWIDSLCIIQDSEEDWKKESLKMASVYGRTSCNISYIYPPLDEGQKRFLRDPRLDLPCKIWPTLSQTKGKQKTGKTSKYVLVQNAPGWIGSGWASMTQDDLWPLLSRGWVFQERILCPRNVYYGGPRLLWECCEGVKDELLGHPVNVSRSKQDFYSIFSGFETILHGVDQFETFNGQWHGLVQEYRLRDLTFEKDRAIAFAGVAKAIQNKTKLTYLAGMWKEFADLQLLWSIDHTPETRELCRKEWKSRPDYIPSWSWFSVPRTPDPLSERDAVSFQITMEMYTQLRHATYRAQVVSFNHPKLGFWPWRDQDVLFHDFQGLSITLRTRKVPATLQWDDDTLRILPFGRHELGESAWDPKMAMVYVHDDVSVTPGCPLPSDIYMILLLKEAWYMGAGREYSYQPSGKQKHGDYGNGRTMWQYTGLSVVRSETNNGRSCWKRVGIFFFADRVTGLKNITTPFAKEGIRDEDVVLV</sequence>
<gene>
    <name evidence="1" type="ORF">NCS57_00992100</name>
</gene>
<comment type="caution">
    <text evidence="1">The sequence shown here is derived from an EMBL/GenBank/DDBJ whole genome shotgun (WGS) entry which is preliminary data.</text>
</comment>
<proteinExistence type="predicted"/>
<evidence type="ECO:0000313" key="2">
    <source>
        <dbReference type="Proteomes" id="UP001065298"/>
    </source>
</evidence>
<accession>A0ACC0QNN0</accession>
<organism evidence="1 2">
    <name type="scientific">Fusarium keratoplasticum</name>
    <dbReference type="NCBI Taxonomy" id="1328300"/>
    <lineage>
        <taxon>Eukaryota</taxon>
        <taxon>Fungi</taxon>
        <taxon>Dikarya</taxon>
        <taxon>Ascomycota</taxon>
        <taxon>Pezizomycotina</taxon>
        <taxon>Sordariomycetes</taxon>
        <taxon>Hypocreomycetidae</taxon>
        <taxon>Hypocreales</taxon>
        <taxon>Nectriaceae</taxon>
        <taxon>Fusarium</taxon>
        <taxon>Fusarium solani species complex</taxon>
    </lineage>
</organism>
<dbReference type="Proteomes" id="UP001065298">
    <property type="component" value="Chromosome 8"/>
</dbReference>
<protein>
    <submittedName>
        <fullName evidence="1">HET domain-containing protein</fullName>
    </submittedName>
</protein>